<proteinExistence type="predicted"/>
<name>Q39Z63_GEOMG</name>
<dbReference type="HOGENOM" id="CLU_130787_1_1_7"/>
<dbReference type="KEGG" id="gme:Gmet_0215"/>
<evidence type="ECO:0000313" key="1">
    <source>
        <dbReference type="EMBL" id="ABB30461.1"/>
    </source>
</evidence>
<dbReference type="eggNOG" id="COG4190">
    <property type="taxonomic scope" value="Bacteria"/>
</dbReference>
<dbReference type="Gene3D" id="1.10.10.10">
    <property type="entry name" value="Winged helix-like DNA-binding domain superfamily/Winged helix DNA-binding domain"/>
    <property type="match status" value="1"/>
</dbReference>
<dbReference type="AlphaFoldDB" id="Q39Z63"/>
<dbReference type="SUPFAM" id="SSF46785">
    <property type="entry name" value="Winged helix' DNA-binding domain"/>
    <property type="match status" value="1"/>
</dbReference>
<organism evidence="1 2">
    <name type="scientific">Geobacter metallireducens (strain ATCC 53774 / DSM 7210 / GS-15)</name>
    <dbReference type="NCBI Taxonomy" id="269799"/>
    <lineage>
        <taxon>Bacteria</taxon>
        <taxon>Pseudomonadati</taxon>
        <taxon>Thermodesulfobacteriota</taxon>
        <taxon>Desulfuromonadia</taxon>
        <taxon>Geobacterales</taxon>
        <taxon>Geobacteraceae</taxon>
        <taxon>Geobacter</taxon>
    </lineage>
</organism>
<dbReference type="Pfam" id="PF25212">
    <property type="entry name" value="HVO_A0114"/>
    <property type="match status" value="1"/>
</dbReference>
<dbReference type="EMBL" id="CP000148">
    <property type="protein sequence ID" value="ABB30461.1"/>
    <property type="molecule type" value="Genomic_DNA"/>
</dbReference>
<protein>
    <recommendedName>
        <fullName evidence="3">HTH marR-type domain-containing protein</fullName>
    </recommendedName>
</protein>
<dbReference type="RefSeq" id="WP_004512804.1">
    <property type="nucleotide sequence ID" value="NC_007517.1"/>
</dbReference>
<accession>Q39Z63</accession>
<evidence type="ECO:0000313" key="2">
    <source>
        <dbReference type="Proteomes" id="UP000007073"/>
    </source>
</evidence>
<reference evidence="1 2" key="2">
    <citation type="journal article" date="2009" name="BMC Microbiol.">
        <title>The genome sequence of Geobacter metallireducens: features of metabolism, physiology and regulation common and dissimilar to Geobacter sulfurreducens.</title>
        <authorList>
            <person name="Aklujkar M."/>
            <person name="Krushkal J."/>
            <person name="DiBartolo G."/>
            <person name="Lapidus A."/>
            <person name="Land M.L."/>
            <person name="Lovley D.R."/>
        </authorList>
    </citation>
    <scope>NUCLEOTIDE SEQUENCE [LARGE SCALE GENOMIC DNA]</scope>
    <source>
        <strain evidence="2">ATCC 53774 / DSM 7210 / GS-15</strain>
    </source>
</reference>
<gene>
    <name evidence="1" type="ordered locus">Gmet_0215</name>
</gene>
<keyword evidence="2" id="KW-1185">Reference proteome</keyword>
<sequence>MKRDIKVGIKSDDEFFAEAREFARKLDTGWRPEQPVESLYFEDLPTLLKYLTPKRFELLNTLHSVGHVSINALAKKLHRQYRNVFDDVKTLERLGLVEKDEESRFFVPWDEIDATFRLAA</sequence>
<evidence type="ECO:0008006" key="3">
    <source>
        <dbReference type="Google" id="ProtNLM"/>
    </source>
</evidence>
<reference evidence="1 2" key="1">
    <citation type="submission" date="2005-10" db="EMBL/GenBank/DDBJ databases">
        <title>Complete sequence of Geobacter metallireducens GS-15.</title>
        <authorList>
            <consortium name="US DOE Joint Genome Institute"/>
            <person name="Copeland A."/>
            <person name="Lucas S."/>
            <person name="Lapidus A."/>
            <person name="Barry K."/>
            <person name="Detter J.C."/>
            <person name="Glavina T."/>
            <person name="Hammon N."/>
            <person name="Israni S."/>
            <person name="Pitluck S."/>
            <person name="Di Bartolo G."/>
            <person name="Chain P."/>
            <person name="Schmutz J."/>
            <person name="Larimer F."/>
            <person name="Land M."/>
            <person name="Kyrpides N."/>
            <person name="Ivanova N."/>
            <person name="Richardson P."/>
        </authorList>
    </citation>
    <scope>NUCLEOTIDE SEQUENCE [LARGE SCALE GENOMIC DNA]</scope>
    <source>
        <strain evidence="2">ATCC 53774 / DSM 7210 / GS-15</strain>
    </source>
</reference>
<dbReference type="Proteomes" id="UP000007073">
    <property type="component" value="Chromosome"/>
</dbReference>
<dbReference type="STRING" id="269799.Gmet_0215"/>
<dbReference type="InterPro" id="IPR036388">
    <property type="entry name" value="WH-like_DNA-bd_sf"/>
</dbReference>
<dbReference type="InterPro" id="IPR036390">
    <property type="entry name" value="WH_DNA-bd_sf"/>
</dbReference>